<dbReference type="Gene3D" id="3.40.50.620">
    <property type="entry name" value="HUPs"/>
    <property type="match status" value="1"/>
</dbReference>
<keyword evidence="3" id="KW-0061">Asparagine biosynthesis</keyword>
<comment type="caution">
    <text evidence="6">The sequence shown here is derived from an EMBL/GenBank/DDBJ whole genome shotgun (WGS) entry which is preliminary data.</text>
</comment>
<comment type="pathway">
    <text evidence="1">Amino-acid biosynthesis; L-asparagine biosynthesis; L-asparagine from L-aspartate (L-Gln route): step 1/1.</text>
</comment>
<dbReference type="STRING" id="485913.Krac_6933"/>
<evidence type="ECO:0000256" key="2">
    <source>
        <dbReference type="ARBA" id="ARBA00012737"/>
    </source>
</evidence>
<dbReference type="OrthoDB" id="3545397at2"/>
<dbReference type="InterPro" id="IPR051786">
    <property type="entry name" value="ASN_synthetase/amidase"/>
</dbReference>
<dbReference type="PANTHER" id="PTHR43284:SF1">
    <property type="entry name" value="ASPARAGINE SYNTHETASE"/>
    <property type="match status" value="1"/>
</dbReference>
<evidence type="ECO:0000256" key="1">
    <source>
        <dbReference type="ARBA" id="ARBA00005187"/>
    </source>
</evidence>
<feature type="domain" description="Asparagine synthetase" evidence="5">
    <location>
        <begin position="225"/>
        <end position="561"/>
    </location>
</feature>
<proteinExistence type="predicted"/>
<gene>
    <name evidence="6" type="ORF">Krac_6933</name>
</gene>
<dbReference type="PANTHER" id="PTHR43284">
    <property type="entry name" value="ASPARAGINE SYNTHETASE (GLUTAMINE-HYDROLYZING)"/>
    <property type="match status" value="1"/>
</dbReference>
<evidence type="ECO:0000256" key="3">
    <source>
        <dbReference type="ARBA" id="ARBA00022888"/>
    </source>
</evidence>
<dbReference type="Pfam" id="PF00733">
    <property type="entry name" value="Asn_synthase"/>
    <property type="match status" value="1"/>
</dbReference>
<organism evidence="6 7">
    <name type="scientific">Ktedonobacter racemifer DSM 44963</name>
    <dbReference type="NCBI Taxonomy" id="485913"/>
    <lineage>
        <taxon>Bacteria</taxon>
        <taxon>Bacillati</taxon>
        <taxon>Chloroflexota</taxon>
        <taxon>Ktedonobacteria</taxon>
        <taxon>Ktedonobacterales</taxon>
        <taxon>Ktedonobacteraceae</taxon>
        <taxon>Ktedonobacter</taxon>
    </lineage>
</organism>
<sequence>MLQDILHAGFAGIKRSWGDNISSLKLRYQQMVEHDQPSRPSLFSRSRYDRAGDLGIQQLYAHQLTATHQSERENRLFLAGITSSETIARLMSQHDPQSLLTEQKLFCEDRLHDLAGCWVSEEKVVLFKTETSNETPFYRRHGESLSWSTNPSDLVEPGDALDSAALTACCRGDDAFVYHHLSWVRAGTAVVLTPHSEQVFPLSKPTAAPVPHCITLEDWAALTHDTLLDALRPLVRLGQKIGVLLSGGIDSAALAAALAELGTDVVAYHIEFEHPSASEAYFAQAVCDALQIPLHTVVGSTGADYLTLSSYNAAPHPYGHPALRWFEQIAQKLASDQVHVLVTGRYGDVTFGPRESYVLGQILRDPVPLRDKGTVLLHTLSTNWFLSDIFRSIFASHSLISTRTLTTSGQTPQTHARQADFLIDCDLEKMKTIECCSDFASETTLDFSPQDLAVESIWRQYQVRAVHPYREPAIQAFAAHLPDSYRLIPYQGQKIQKPALRLAFAHRLPAAIVQRCRGMWPNAVGQQFCLSQKDLLAELLGKPETILARQGIIDQQKLFVVLSQDRFIRANYHTLIATAMVERFLQTYQKEGVRIG</sequence>
<name>D6TQ55_KTERA</name>
<dbReference type="RefSeq" id="WP_007909398.1">
    <property type="nucleotide sequence ID" value="NZ_ADVG01000002.1"/>
</dbReference>
<accession>D6TQ55</accession>
<evidence type="ECO:0000313" key="7">
    <source>
        <dbReference type="Proteomes" id="UP000004508"/>
    </source>
</evidence>
<dbReference type="eggNOG" id="COG0367">
    <property type="taxonomic scope" value="Bacteria"/>
</dbReference>
<protein>
    <recommendedName>
        <fullName evidence="2">asparagine synthase (glutamine-hydrolyzing)</fullName>
        <ecNumber evidence="2">6.3.5.4</ecNumber>
    </recommendedName>
</protein>
<dbReference type="InterPro" id="IPR001962">
    <property type="entry name" value="Asn_synthase"/>
</dbReference>
<evidence type="ECO:0000313" key="6">
    <source>
        <dbReference type="EMBL" id="EFH85703.1"/>
    </source>
</evidence>
<dbReference type="AlphaFoldDB" id="D6TQ55"/>
<keyword evidence="3" id="KW-0028">Amino-acid biosynthesis</keyword>
<dbReference type="GO" id="GO:0006529">
    <property type="term" value="P:asparagine biosynthetic process"/>
    <property type="evidence" value="ECO:0007669"/>
    <property type="project" value="UniProtKB-KW"/>
</dbReference>
<dbReference type="EMBL" id="ADVG01000002">
    <property type="protein sequence ID" value="EFH85703.1"/>
    <property type="molecule type" value="Genomic_DNA"/>
</dbReference>
<evidence type="ECO:0000259" key="5">
    <source>
        <dbReference type="Pfam" id="PF00733"/>
    </source>
</evidence>
<evidence type="ECO:0000256" key="4">
    <source>
        <dbReference type="ARBA" id="ARBA00048741"/>
    </source>
</evidence>
<dbReference type="SUPFAM" id="SSF52402">
    <property type="entry name" value="Adenine nucleotide alpha hydrolases-like"/>
    <property type="match status" value="1"/>
</dbReference>
<dbReference type="InterPro" id="IPR014729">
    <property type="entry name" value="Rossmann-like_a/b/a_fold"/>
</dbReference>
<keyword evidence="7" id="KW-1185">Reference proteome</keyword>
<dbReference type="InParanoid" id="D6TQ55"/>
<dbReference type="EC" id="6.3.5.4" evidence="2"/>
<dbReference type="Proteomes" id="UP000004508">
    <property type="component" value="Unassembled WGS sequence"/>
</dbReference>
<comment type="catalytic activity">
    <reaction evidence="4">
        <text>L-aspartate + L-glutamine + ATP + H2O = L-asparagine + L-glutamate + AMP + diphosphate + H(+)</text>
        <dbReference type="Rhea" id="RHEA:12228"/>
        <dbReference type="ChEBI" id="CHEBI:15377"/>
        <dbReference type="ChEBI" id="CHEBI:15378"/>
        <dbReference type="ChEBI" id="CHEBI:29985"/>
        <dbReference type="ChEBI" id="CHEBI:29991"/>
        <dbReference type="ChEBI" id="CHEBI:30616"/>
        <dbReference type="ChEBI" id="CHEBI:33019"/>
        <dbReference type="ChEBI" id="CHEBI:58048"/>
        <dbReference type="ChEBI" id="CHEBI:58359"/>
        <dbReference type="ChEBI" id="CHEBI:456215"/>
        <dbReference type="EC" id="6.3.5.4"/>
    </reaction>
</comment>
<dbReference type="GO" id="GO:0004066">
    <property type="term" value="F:asparagine synthase (glutamine-hydrolyzing) activity"/>
    <property type="evidence" value="ECO:0007669"/>
    <property type="project" value="UniProtKB-EC"/>
</dbReference>
<reference evidence="6 7" key="1">
    <citation type="journal article" date="2011" name="Stand. Genomic Sci.">
        <title>Non-contiguous finished genome sequence and contextual data of the filamentous soil bacterium Ktedonobacter racemifer type strain (SOSP1-21).</title>
        <authorList>
            <person name="Chang Y.J."/>
            <person name="Land M."/>
            <person name="Hauser L."/>
            <person name="Chertkov O."/>
            <person name="Del Rio T.G."/>
            <person name="Nolan M."/>
            <person name="Copeland A."/>
            <person name="Tice H."/>
            <person name="Cheng J.F."/>
            <person name="Lucas S."/>
            <person name="Han C."/>
            <person name="Goodwin L."/>
            <person name="Pitluck S."/>
            <person name="Ivanova N."/>
            <person name="Ovchinikova G."/>
            <person name="Pati A."/>
            <person name="Chen A."/>
            <person name="Palaniappan K."/>
            <person name="Mavromatis K."/>
            <person name="Liolios K."/>
            <person name="Brettin T."/>
            <person name="Fiebig A."/>
            <person name="Rohde M."/>
            <person name="Abt B."/>
            <person name="Goker M."/>
            <person name="Detter J.C."/>
            <person name="Woyke T."/>
            <person name="Bristow J."/>
            <person name="Eisen J.A."/>
            <person name="Markowitz V."/>
            <person name="Hugenholtz P."/>
            <person name="Kyrpides N.C."/>
            <person name="Klenk H.P."/>
            <person name="Lapidus A."/>
        </authorList>
    </citation>
    <scope>NUCLEOTIDE SEQUENCE [LARGE SCALE GENOMIC DNA]</scope>
    <source>
        <strain evidence="7">DSM 44963</strain>
    </source>
</reference>